<evidence type="ECO:0000256" key="1">
    <source>
        <dbReference type="SAM" id="MobiDB-lite"/>
    </source>
</evidence>
<dbReference type="Gene3D" id="1.10.510.10">
    <property type="entry name" value="Transferase(Phosphotransferase) domain 1"/>
    <property type="match status" value="1"/>
</dbReference>
<protein>
    <recommendedName>
        <fullName evidence="3">Protein kinase domain-containing protein</fullName>
    </recommendedName>
</protein>
<proteinExistence type="predicted"/>
<evidence type="ECO:0000256" key="2">
    <source>
        <dbReference type="SAM" id="Phobius"/>
    </source>
</evidence>
<dbReference type="CDD" id="cd05289">
    <property type="entry name" value="MDR_like_2"/>
    <property type="match status" value="1"/>
</dbReference>
<dbReference type="Pfam" id="PF08240">
    <property type="entry name" value="ADH_N"/>
    <property type="match status" value="1"/>
</dbReference>
<dbReference type="InterPro" id="IPR020843">
    <property type="entry name" value="ER"/>
</dbReference>
<dbReference type="PANTHER" id="PTHR11695">
    <property type="entry name" value="ALCOHOL DEHYDROGENASE RELATED"/>
    <property type="match status" value="1"/>
</dbReference>
<dbReference type="Pfam" id="PF26616">
    <property type="entry name" value="CorA-like"/>
    <property type="match status" value="1"/>
</dbReference>
<dbReference type="Gene3D" id="3.40.50.720">
    <property type="entry name" value="NAD(P)-binding Rossmann-like Domain"/>
    <property type="match status" value="1"/>
</dbReference>
<comment type="caution">
    <text evidence="4">The sequence shown here is derived from an EMBL/GenBank/DDBJ whole genome shotgun (WGS) entry which is preliminary data.</text>
</comment>
<dbReference type="GO" id="GO:0016491">
    <property type="term" value="F:oxidoreductase activity"/>
    <property type="evidence" value="ECO:0007669"/>
    <property type="project" value="InterPro"/>
</dbReference>
<organism evidence="4">
    <name type="scientific">Fusarium oxysporum (strain Fo5176)</name>
    <name type="common">Fusarium vascular wilt</name>
    <dbReference type="NCBI Taxonomy" id="660025"/>
    <lineage>
        <taxon>Eukaryota</taxon>
        <taxon>Fungi</taxon>
        <taxon>Dikarya</taxon>
        <taxon>Ascomycota</taxon>
        <taxon>Pezizomycotina</taxon>
        <taxon>Sordariomycetes</taxon>
        <taxon>Hypocreomycetidae</taxon>
        <taxon>Hypocreales</taxon>
        <taxon>Nectriaceae</taxon>
        <taxon>Fusarium</taxon>
        <taxon>Fusarium oxysporum species complex</taxon>
    </lineage>
</organism>
<dbReference type="InterPro" id="IPR000719">
    <property type="entry name" value="Prot_kinase_dom"/>
</dbReference>
<feature type="compositionally biased region" description="Low complexity" evidence="1">
    <location>
        <begin position="1167"/>
        <end position="1176"/>
    </location>
</feature>
<dbReference type="Gene3D" id="3.90.180.10">
    <property type="entry name" value="Medium-chain alcohol dehydrogenases, catalytic domain"/>
    <property type="match status" value="1"/>
</dbReference>
<dbReference type="InterPro" id="IPR011009">
    <property type="entry name" value="Kinase-like_dom_sf"/>
</dbReference>
<name>F9FH10_FUSOF</name>
<dbReference type="EMBL" id="AFQF01001797">
    <property type="protein sequence ID" value="EGU83819.1"/>
    <property type="molecule type" value="Genomic_DNA"/>
</dbReference>
<dbReference type="InterPro" id="IPR013154">
    <property type="entry name" value="ADH-like_N"/>
</dbReference>
<dbReference type="PANTHER" id="PTHR11695:SF294">
    <property type="entry name" value="RETICULON-4-INTERACTING PROTEIN 1, MITOCHONDRIAL"/>
    <property type="match status" value="1"/>
</dbReference>
<accession>F9FH10</accession>
<evidence type="ECO:0000259" key="3">
    <source>
        <dbReference type="PROSITE" id="PS50011"/>
    </source>
</evidence>
<dbReference type="InterPro" id="IPR058257">
    <property type="entry name" value="CorA-like_dom"/>
</dbReference>
<dbReference type="InterPro" id="IPR050700">
    <property type="entry name" value="YIM1/Zinc_Alcohol_DH_Fams"/>
</dbReference>
<gene>
    <name evidence="4" type="ORF">FOXB_05689</name>
</gene>
<dbReference type="GO" id="GO:0005524">
    <property type="term" value="F:ATP binding"/>
    <property type="evidence" value="ECO:0007669"/>
    <property type="project" value="InterPro"/>
</dbReference>
<dbReference type="GO" id="GO:0004672">
    <property type="term" value="F:protein kinase activity"/>
    <property type="evidence" value="ECO:0007669"/>
    <property type="project" value="InterPro"/>
</dbReference>
<dbReference type="OrthoDB" id="9992527at2759"/>
<keyword evidence="2" id="KW-0472">Membrane</keyword>
<dbReference type="InterPro" id="IPR011032">
    <property type="entry name" value="GroES-like_sf"/>
</dbReference>
<dbReference type="SMART" id="SM00829">
    <property type="entry name" value="PKS_ER"/>
    <property type="match status" value="1"/>
</dbReference>
<evidence type="ECO:0000313" key="4">
    <source>
        <dbReference type="EMBL" id="EGU83819.1"/>
    </source>
</evidence>
<dbReference type="SUPFAM" id="SSF56112">
    <property type="entry name" value="Protein kinase-like (PK-like)"/>
    <property type="match status" value="1"/>
</dbReference>
<sequence length="1621" mass="183488">MPETQYPDYKLLPHVFEAWLRRRFKDPSIEVQCRHGNFVFTLPDNAEITERPSRRKYSLETLHTQLKESKARLFDSDHENICFIEPSEGVKKYSEEVIECPSDLRKHLFQNRKDPHYCIMEPKSYHTTGFDSFDTLDAPKLSTIEIPRLGRSGRDHVVQYLLRSIEKSTGPRKEITWNVRQMAVHHRYDFVTGKSFWISMKSNGVMKERTKQAVSEDPALRPTAGDGLPRSFAATLQIHLMHLDWCDESWQECITEFEKMIRKVLTKAKAASLNHSTDSRELPLMKALRRNTQLAESDVRGKKTGFSLKYWLGLKSGLVSCFRAGGQKRTAPPPILPVAAEKDMVPPANQADDFSKQLYSLMVLGTFSFEEVQHLHHLGEQLESFRVVLQLDRQTLRDVTEHYQDLASRNGFTAKMIKGCKGDVVSFTRRVDRIRKNLEIRLTQIESMMAWLQEGKTLFDGILQYRSVQVSHVFTESSHIQSEKMERIAHKTEQETISMHVVTCVTLAFLPGTFVAAFFQSGLVEINKASDGVRGSVVFHAGAFKLFSVICFPLMFITFALWFMLFKILARRAHRREMEENPSGSCYIHTQTRLTFADTGLSYPMDQLVDHFRAEVERVSVSGVNGEDKVVSYVPLSALKRYWTVKRVNNILNCPTNPISENPRVIIESHLQIFSTLVYKGFCDRISWFFRSNPKNLDDHNLPFDAQVFDRTYDWSNSFLEHQWMFCPAEFADRRYHKRIFDSKVILPVTHLSDIRPKRRGPDGAILRKYQLNSHSNSIVPNIYEGHEGEDRYNAETDVYVMLDKLSNDCIAKDIASFCFRGTHKFIIVLEYAEGGSLTDYLQRSLTPVTPEETTLLWEQLFNLIDALYLLSSIYQQTPMQQQTLVGIHQDIHPGNILVFPKVDGRSPFDVKFKLTDFGLAGMGRVSPQDRRLRTANRGNRMYGKDLLKPQSLSKKADDRIIVAPEVFSNFSIQDSCDVGISPIADIWSLGALFSDILVWTIAGEQGREEYCLRRSTEISQYRHLRAANHDCCFHDGEQRLNSIEDVHNEVMKHKRSSDSISPLISDLILDHMLVGPRERLDAMQIRTYAARKFKENQKGNAAAKLPSDGIFSTPTPVNPNRDPVKPPNRQTPERRATMPPNGFKGHSLPEGTSMPYPPTAEPSHIGGTNMNQQNHQQNGNIISEERVVTVKQVYPMIVEKNSRFSLGRLFGADPSKSDEIMELHGMQEARSKISENNGRDQILLFDNFESMQTHKRKAMKTARVISYVAKEADDDGMEVYAASKTAKGPIKCKNSTEVEAAIGKFKTVKGKCKLRKCLDDILNRVLKKDGFKPTSIYILTDGVWEPGDDQVKFAIIRAINFLIEHRLPSSALMFQFVQFGNDQKGEARMRRLDDEYKKETEDEDYHVPNIVIGTSMETGMLSITAPAYTSPSGYELSTVPKPTITEDNDVLIKVHAASINPVDVKKAAGVFKMAIKEEFPYKIGYDASGVVVEVGKGVKGLKVGDEVYTRLPEVGRGAWSEFAKCPDRYVSLKPKVLSFADAASLPLAGVTALQVLGQYRGSLEGKTVFIPGGLSGTGAIACQLAKNVFHAGKVITTVSTSKIPKVPELLGEGTVDQSKL</sequence>
<feature type="domain" description="Protein kinase" evidence="3">
    <location>
        <begin position="752"/>
        <end position="1095"/>
    </location>
</feature>
<reference evidence="4" key="1">
    <citation type="journal article" date="2012" name="Mol. Plant Microbe Interact.">
        <title>A highly conserved effector in Fusarium oxysporum is required for full virulence on Arabidopsis.</title>
        <authorList>
            <person name="Thatcher L.F."/>
            <person name="Gardiner D.M."/>
            <person name="Kazan K."/>
            <person name="Manners J."/>
        </authorList>
    </citation>
    <scope>NUCLEOTIDE SEQUENCE [LARGE SCALE GENOMIC DNA]</scope>
    <source>
        <strain evidence="4">Fo5176</strain>
    </source>
</reference>
<feature type="transmembrane region" description="Helical" evidence="2">
    <location>
        <begin position="497"/>
        <end position="519"/>
    </location>
</feature>
<feature type="transmembrane region" description="Helical" evidence="2">
    <location>
        <begin position="539"/>
        <end position="566"/>
    </location>
</feature>
<keyword evidence="2" id="KW-1133">Transmembrane helix</keyword>
<dbReference type="PROSITE" id="PS50011">
    <property type="entry name" value="PROTEIN_KINASE_DOM"/>
    <property type="match status" value="1"/>
</dbReference>
<dbReference type="SUPFAM" id="SSF50129">
    <property type="entry name" value="GroES-like"/>
    <property type="match status" value="1"/>
</dbReference>
<keyword evidence="2" id="KW-0812">Transmembrane</keyword>
<dbReference type="Pfam" id="PF00069">
    <property type="entry name" value="Pkinase"/>
    <property type="match status" value="1"/>
</dbReference>
<feature type="region of interest" description="Disordered" evidence="1">
    <location>
        <begin position="1100"/>
        <end position="1176"/>
    </location>
</feature>
<dbReference type="STRING" id="660025.F9FH10"/>
<dbReference type="SMART" id="SM00220">
    <property type="entry name" value="S_TKc"/>
    <property type="match status" value="1"/>
</dbReference>